<gene>
    <name evidence="2" type="ORF">HAX54_049192</name>
</gene>
<sequence>MFRRKKGNNIVSKRKLCNLEKAFGGDARVCDLSAPKLDIFNHQEASLQISLAQREYQLPRLTRMWTHLEHQAGGWGQVYG</sequence>
<keyword evidence="3" id="KW-1185">Reference proteome</keyword>
<dbReference type="PANTHER" id="PTHR10229:SF0">
    <property type="entry name" value="GTP-BINDING PROTEIN 6-RELATED"/>
    <property type="match status" value="1"/>
</dbReference>
<organism evidence="2 3">
    <name type="scientific">Datura stramonium</name>
    <name type="common">Jimsonweed</name>
    <name type="synonym">Common thornapple</name>
    <dbReference type="NCBI Taxonomy" id="4076"/>
    <lineage>
        <taxon>Eukaryota</taxon>
        <taxon>Viridiplantae</taxon>
        <taxon>Streptophyta</taxon>
        <taxon>Embryophyta</taxon>
        <taxon>Tracheophyta</taxon>
        <taxon>Spermatophyta</taxon>
        <taxon>Magnoliopsida</taxon>
        <taxon>eudicotyledons</taxon>
        <taxon>Gunneridae</taxon>
        <taxon>Pentapetalae</taxon>
        <taxon>asterids</taxon>
        <taxon>lamiids</taxon>
        <taxon>Solanales</taxon>
        <taxon>Solanaceae</taxon>
        <taxon>Solanoideae</taxon>
        <taxon>Datureae</taxon>
        <taxon>Datura</taxon>
    </lineage>
</organism>
<dbReference type="PANTHER" id="PTHR10229">
    <property type="entry name" value="GTP-BINDING PROTEIN HFLX"/>
    <property type="match status" value="1"/>
</dbReference>
<evidence type="ECO:0000313" key="2">
    <source>
        <dbReference type="EMBL" id="MCD7449079.1"/>
    </source>
</evidence>
<dbReference type="Pfam" id="PF16360">
    <property type="entry name" value="GTP-bdg_M"/>
    <property type="match status" value="1"/>
</dbReference>
<name>A0ABS8RTZ6_DATST</name>
<feature type="domain" description="GTP-binding protein middle" evidence="1">
    <location>
        <begin position="43"/>
        <end position="76"/>
    </location>
</feature>
<dbReference type="InterPro" id="IPR016496">
    <property type="entry name" value="GTPase_HflX"/>
</dbReference>
<dbReference type="Proteomes" id="UP000823775">
    <property type="component" value="Unassembled WGS sequence"/>
</dbReference>
<evidence type="ECO:0000259" key="1">
    <source>
        <dbReference type="Pfam" id="PF16360"/>
    </source>
</evidence>
<accession>A0ABS8RTZ6</accession>
<proteinExistence type="predicted"/>
<evidence type="ECO:0000313" key="3">
    <source>
        <dbReference type="Proteomes" id="UP000823775"/>
    </source>
</evidence>
<dbReference type="InterPro" id="IPR032305">
    <property type="entry name" value="GTP-bd_M"/>
</dbReference>
<comment type="caution">
    <text evidence="2">The sequence shown here is derived from an EMBL/GenBank/DDBJ whole genome shotgun (WGS) entry which is preliminary data.</text>
</comment>
<reference evidence="2 3" key="1">
    <citation type="journal article" date="2021" name="BMC Genomics">
        <title>Datura genome reveals duplications of psychoactive alkaloid biosynthetic genes and high mutation rate following tissue culture.</title>
        <authorList>
            <person name="Rajewski A."/>
            <person name="Carter-House D."/>
            <person name="Stajich J."/>
            <person name="Litt A."/>
        </authorList>
    </citation>
    <scope>NUCLEOTIDE SEQUENCE [LARGE SCALE GENOMIC DNA]</scope>
    <source>
        <strain evidence="2">AR-01</strain>
    </source>
</reference>
<dbReference type="Gene3D" id="6.10.250.2860">
    <property type="match status" value="1"/>
</dbReference>
<dbReference type="EMBL" id="JACEIK010000083">
    <property type="protein sequence ID" value="MCD7449079.1"/>
    <property type="molecule type" value="Genomic_DNA"/>
</dbReference>
<protein>
    <recommendedName>
        <fullName evidence="1">GTP-binding protein middle domain-containing protein</fullName>
    </recommendedName>
</protein>